<dbReference type="InterPro" id="IPR003737">
    <property type="entry name" value="GlcNAc_PI_deacetylase-related"/>
</dbReference>
<comment type="caution">
    <text evidence="1">The sequence shown here is derived from an EMBL/GenBank/DDBJ whole genome shotgun (WGS) entry which is preliminary data.</text>
</comment>
<organism evidence="1 2">
    <name type="scientific">Chitinophaga cymbidii</name>
    <dbReference type="NCBI Taxonomy" id="1096750"/>
    <lineage>
        <taxon>Bacteria</taxon>
        <taxon>Pseudomonadati</taxon>
        <taxon>Bacteroidota</taxon>
        <taxon>Chitinophagia</taxon>
        <taxon>Chitinophagales</taxon>
        <taxon>Chitinophagaceae</taxon>
        <taxon>Chitinophaga</taxon>
    </lineage>
</organism>
<dbReference type="SUPFAM" id="SSF102588">
    <property type="entry name" value="LmbE-like"/>
    <property type="match status" value="1"/>
</dbReference>
<accession>A0A512RPC7</accession>
<keyword evidence="2" id="KW-1185">Reference proteome</keyword>
<protein>
    <submittedName>
        <fullName evidence="1">GlcNAc-PI de-N-acetylase</fullName>
    </submittedName>
</protein>
<dbReference type="InterPro" id="IPR024078">
    <property type="entry name" value="LmbE-like_dom_sf"/>
</dbReference>
<dbReference type="GO" id="GO:0016811">
    <property type="term" value="F:hydrolase activity, acting on carbon-nitrogen (but not peptide) bonds, in linear amides"/>
    <property type="evidence" value="ECO:0007669"/>
    <property type="project" value="TreeGrafter"/>
</dbReference>
<dbReference type="PANTHER" id="PTHR12993:SF11">
    <property type="entry name" value="N-ACETYLGLUCOSAMINYL-PHOSPHATIDYLINOSITOL DE-N-ACETYLASE"/>
    <property type="match status" value="1"/>
</dbReference>
<gene>
    <name evidence="1" type="ORF">CCY01nite_38090</name>
</gene>
<evidence type="ECO:0000313" key="2">
    <source>
        <dbReference type="Proteomes" id="UP000321436"/>
    </source>
</evidence>
<proteinExistence type="predicted"/>
<evidence type="ECO:0000313" key="1">
    <source>
        <dbReference type="EMBL" id="GEP97549.1"/>
    </source>
</evidence>
<dbReference type="AlphaFoldDB" id="A0A512RPC7"/>
<sequence>MNILCVAAHPDDIEILCAGTLIRYVNEGHQVTMAVFTSGNMGDAVIDPEKLGRIREEESRAAAALIGAKLIWGNVMDEHVFPDREQRRLMIDILREADPDIIFTHSPSDYHPDHRYVGQLVFDAYFQKGLPHIPDQRLPACRFGHAQVYFMDNLGGIGFQPTEYVDISAVFETKKKMLACHKSQFEAMQQLASTDLFEMIEVQARFRGMAAGCRYAEGFTRLDAFQRGLTKRVLP</sequence>
<dbReference type="RefSeq" id="WP_146865249.1">
    <property type="nucleotide sequence ID" value="NZ_BKAU01000005.1"/>
</dbReference>
<name>A0A512RPC7_9BACT</name>
<dbReference type="OrthoDB" id="9790023at2"/>
<dbReference type="EMBL" id="BKAU01000005">
    <property type="protein sequence ID" value="GEP97549.1"/>
    <property type="molecule type" value="Genomic_DNA"/>
</dbReference>
<dbReference type="Gene3D" id="3.40.50.10320">
    <property type="entry name" value="LmbE-like"/>
    <property type="match status" value="1"/>
</dbReference>
<reference evidence="1 2" key="1">
    <citation type="submission" date="2019-07" db="EMBL/GenBank/DDBJ databases">
        <title>Whole genome shotgun sequence of Chitinophaga cymbidii NBRC 109752.</title>
        <authorList>
            <person name="Hosoyama A."/>
            <person name="Uohara A."/>
            <person name="Ohji S."/>
            <person name="Ichikawa N."/>
        </authorList>
    </citation>
    <scope>NUCLEOTIDE SEQUENCE [LARGE SCALE GENOMIC DNA]</scope>
    <source>
        <strain evidence="1 2">NBRC 109752</strain>
    </source>
</reference>
<dbReference type="Proteomes" id="UP000321436">
    <property type="component" value="Unassembled WGS sequence"/>
</dbReference>
<dbReference type="Pfam" id="PF02585">
    <property type="entry name" value="PIG-L"/>
    <property type="match status" value="1"/>
</dbReference>
<dbReference type="PANTHER" id="PTHR12993">
    <property type="entry name" value="N-ACETYLGLUCOSAMINYL-PHOSPHATIDYLINOSITOL DE-N-ACETYLASE-RELATED"/>
    <property type="match status" value="1"/>
</dbReference>